<accession>A0A834I3K0</accession>
<evidence type="ECO:0000256" key="4">
    <source>
        <dbReference type="SAM" id="MobiDB-lite"/>
    </source>
</evidence>
<keyword evidence="3" id="KW-0648">Protein biosynthesis</keyword>
<evidence type="ECO:0000256" key="2">
    <source>
        <dbReference type="ARBA" id="ARBA00022540"/>
    </source>
</evidence>
<dbReference type="EMBL" id="JAACXV010013200">
    <property type="protein sequence ID" value="KAF7273962.1"/>
    <property type="molecule type" value="Genomic_DNA"/>
</dbReference>
<gene>
    <name evidence="6" type="ORF">GWI33_013339</name>
</gene>
<reference evidence="6" key="1">
    <citation type="submission" date="2020-08" db="EMBL/GenBank/DDBJ databases">
        <title>Genome sequencing and assembly of the red palm weevil Rhynchophorus ferrugineus.</title>
        <authorList>
            <person name="Dias G.B."/>
            <person name="Bergman C.M."/>
            <person name="Manee M."/>
        </authorList>
    </citation>
    <scope>NUCLEOTIDE SEQUENCE</scope>
    <source>
        <strain evidence="6">AA-2017</strain>
        <tissue evidence="6">Whole larva</tissue>
    </source>
</reference>
<feature type="compositionally biased region" description="Basic and acidic residues" evidence="4">
    <location>
        <begin position="224"/>
        <end position="236"/>
    </location>
</feature>
<dbReference type="InterPro" id="IPR036788">
    <property type="entry name" value="T_IF-3_C_sf"/>
</dbReference>
<name>A0A834I3K0_RHYFE</name>
<evidence type="ECO:0000259" key="5">
    <source>
        <dbReference type="Pfam" id="PF05198"/>
    </source>
</evidence>
<comment type="caution">
    <text evidence="6">The sequence shown here is derived from an EMBL/GenBank/DDBJ whole genome shotgun (WGS) entry which is preliminary data.</text>
</comment>
<dbReference type="InterPro" id="IPR019814">
    <property type="entry name" value="Translation_initiation_fac_3_N"/>
</dbReference>
<keyword evidence="2" id="KW-0396">Initiation factor</keyword>
<dbReference type="OrthoDB" id="21573at2759"/>
<feature type="domain" description="Translation initiation factor 3 N-terminal" evidence="5">
    <location>
        <begin position="66"/>
        <end position="127"/>
    </location>
</feature>
<feature type="region of interest" description="Disordered" evidence="4">
    <location>
        <begin position="212"/>
        <end position="236"/>
    </location>
</feature>
<dbReference type="InterPro" id="IPR001288">
    <property type="entry name" value="Translation_initiation_fac_3"/>
</dbReference>
<evidence type="ECO:0000313" key="6">
    <source>
        <dbReference type="EMBL" id="KAF7273962.1"/>
    </source>
</evidence>
<sequence>MSTGIVFRTVNFIKLPNLITSYLGYRPTLCGCYQAVNLSNKPSTNIYAVQNSETAEVKKKKTPILPKITLVHSNGMEITTLEEAQKVAKRRDLKLVKLIDADTKTQRPIYKLMTGTEYYREDLKQREHKKSQKSGFKGEKVLMIGHNISEHDLKIHINKILKWIEKRCEVKVVLNSDKDHIKKAEDIYSYMENSLRDYGRVVQMRKKGSDIKFQVLPPKASKSGSEDKNQDDKGNL</sequence>
<evidence type="ECO:0000313" key="7">
    <source>
        <dbReference type="Proteomes" id="UP000625711"/>
    </source>
</evidence>
<dbReference type="GO" id="GO:0043022">
    <property type="term" value="F:ribosome binding"/>
    <property type="evidence" value="ECO:0007669"/>
    <property type="project" value="TreeGrafter"/>
</dbReference>
<dbReference type="PANTHER" id="PTHR10938">
    <property type="entry name" value="TRANSLATION INITIATION FACTOR IF-3"/>
    <property type="match status" value="1"/>
</dbReference>
<protein>
    <recommendedName>
        <fullName evidence="5">Translation initiation factor 3 N-terminal domain-containing protein</fullName>
    </recommendedName>
</protein>
<evidence type="ECO:0000256" key="3">
    <source>
        <dbReference type="ARBA" id="ARBA00022917"/>
    </source>
</evidence>
<dbReference type="Gene3D" id="3.10.20.80">
    <property type="entry name" value="Translation initiation factor 3 (IF-3), N-terminal domain"/>
    <property type="match status" value="1"/>
</dbReference>
<dbReference type="Pfam" id="PF05198">
    <property type="entry name" value="IF3_N"/>
    <property type="match status" value="1"/>
</dbReference>
<dbReference type="GO" id="GO:0005739">
    <property type="term" value="C:mitochondrion"/>
    <property type="evidence" value="ECO:0007669"/>
    <property type="project" value="TreeGrafter"/>
</dbReference>
<comment type="similarity">
    <text evidence="1">Belongs to the IF-3 family.</text>
</comment>
<dbReference type="GO" id="GO:0032790">
    <property type="term" value="P:ribosome disassembly"/>
    <property type="evidence" value="ECO:0007669"/>
    <property type="project" value="TreeGrafter"/>
</dbReference>
<organism evidence="6 7">
    <name type="scientific">Rhynchophorus ferrugineus</name>
    <name type="common">Red palm weevil</name>
    <name type="synonym">Curculio ferrugineus</name>
    <dbReference type="NCBI Taxonomy" id="354439"/>
    <lineage>
        <taxon>Eukaryota</taxon>
        <taxon>Metazoa</taxon>
        <taxon>Ecdysozoa</taxon>
        <taxon>Arthropoda</taxon>
        <taxon>Hexapoda</taxon>
        <taxon>Insecta</taxon>
        <taxon>Pterygota</taxon>
        <taxon>Neoptera</taxon>
        <taxon>Endopterygota</taxon>
        <taxon>Coleoptera</taxon>
        <taxon>Polyphaga</taxon>
        <taxon>Cucujiformia</taxon>
        <taxon>Curculionidae</taxon>
        <taxon>Dryophthorinae</taxon>
        <taxon>Rhynchophorus</taxon>
    </lineage>
</organism>
<dbReference type="Proteomes" id="UP000625711">
    <property type="component" value="Unassembled WGS sequence"/>
</dbReference>
<dbReference type="InterPro" id="IPR036787">
    <property type="entry name" value="T_IF-3_N_sf"/>
</dbReference>
<proteinExistence type="inferred from homology"/>
<dbReference type="Gene3D" id="3.30.110.10">
    <property type="entry name" value="Translation initiation factor 3 (IF-3), C-terminal domain"/>
    <property type="match status" value="1"/>
</dbReference>
<dbReference type="GO" id="GO:0003743">
    <property type="term" value="F:translation initiation factor activity"/>
    <property type="evidence" value="ECO:0007669"/>
    <property type="project" value="UniProtKB-KW"/>
</dbReference>
<keyword evidence="7" id="KW-1185">Reference proteome</keyword>
<dbReference type="SUPFAM" id="SSF54364">
    <property type="entry name" value="Translation initiation factor IF3, N-terminal domain"/>
    <property type="match status" value="1"/>
</dbReference>
<dbReference type="GO" id="GO:0070124">
    <property type="term" value="P:mitochondrial translational initiation"/>
    <property type="evidence" value="ECO:0007669"/>
    <property type="project" value="TreeGrafter"/>
</dbReference>
<dbReference type="PANTHER" id="PTHR10938:SF0">
    <property type="entry name" value="TRANSLATION INITIATION FACTOR IF-3, MITOCHONDRIAL"/>
    <property type="match status" value="1"/>
</dbReference>
<evidence type="ECO:0000256" key="1">
    <source>
        <dbReference type="ARBA" id="ARBA00005439"/>
    </source>
</evidence>
<dbReference type="SUPFAM" id="SSF55200">
    <property type="entry name" value="Translation initiation factor IF3, C-terminal domain"/>
    <property type="match status" value="1"/>
</dbReference>
<dbReference type="AlphaFoldDB" id="A0A834I3K0"/>